<reference evidence="4" key="1">
    <citation type="journal article" date="2018" name="Virology">
        <title>A giant virus infecting green algae encodes key fermentation genes.</title>
        <authorList>
            <person name="Schvarcz C.R."/>
            <person name="Steward G.F."/>
        </authorList>
    </citation>
    <scope>NUCLEOTIDE SEQUENCE [LARGE SCALE GENOMIC DNA]</scope>
</reference>
<dbReference type="InterPro" id="IPR020046">
    <property type="entry name" value="5-3_exonucl_a-hlix_arch_N"/>
</dbReference>
<dbReference type="InterPro" id="IPR038969">
    <property type="entry name" value="FEN"/>
</dbReference>
<feature type="domain" description="5'-3' exonuclease" evidence="3">
    <location>
        <begin position="17"/>
        <end position="274"/>
    </location>
</feature>
<dbReference type="GO" id="GO:0033567">
    <property type="term" value="P:DNA replication, Okazaki fragment processing"/>
    <property type="evidence" value="ECO:0007669"/>
    <property type="project" value="InterPro"/>
</dbReference>
<evidence type="ECO:0000256" key="2">
    <source>
        <dbReference type="ARBA" id="ARBA00022801"/>
    </source>
</evidence>
<dbReference type="InterPro" id="IPR008918">
    <property type="entry name" value="HhH2"/>
</dbReference>
<proteinExistence type="predicted"/>
<keyword evidence="5" id="KW-1185">Reference proteome</keyword>
<sequence>MNENHDCDSPPDEPKKAKLLLVDTSYVVFAKYYSTLSWYKMSVNKNPEVSTLFDSSVFKNKFEDLFNMNINKLLDAHCDENTKVVFAKDCNRNLVWRRSHFTAYKESRTQNANFNSEAFSHTFGKIIPRRINRKGGVIIGTNGAEADDVIGVIHEYIRNTDTETPILIITNDNDCIQLVDDNTRVLNLVQQDVGARRGELTPRDFLRTRILSGDRSDNIPSIVPRCGPRTAAKLIAEYDAEQLKGLYGAENYDRNDLLMNMKNVPQDLKDEIITQYNTFLRIEEEIDNPELQLQCSSDVVEDEKETDVPSVPFIESSLQNIETDASD</sequence>
<evidence type="ECO:0000313" key="5">
    <source>
        <dbReference type="Proteomes" id="UP000244773"/>
    </source>
</evidence>
<dbReference type="InterPro" id="IPR036279">
    <property type="entry name" value="5-3_exonuclease_C_sf"/>
</dbReference>
<dbReference type="Gene3D" id="3.40.50.1010">
    <property type="entry name" value="5'-nuclease"/>
    <property type="match status" value="1"/>
</dbReference>
<dbReference type="GO" id="GO:0003677">
    <property type="term" value="F:DNA binding"/>
    <property type="evidence" value="ECO:0007669"/>
    <property type="project" value="InterPro"/>
</dbReference>
<keyword evidence="2" id="KW-0378">Hydrolase</keyword>
<name>A0A2P0VP24_9VIRU</name>
<organism evidence="4">
    <name type="scientific">Tetraselmis virus 1</name>
    <dbReference type="NCBI Taxonomy" id="2060617"/>
    <lineage>
        <taxon>Viruses</taxon>
        <taxon>Varidnaviria</taxon>
        <taxon>Bamfordvirae</taxon>
        <taxon>Nucleocytoviricota</taxon>
        <taxon>Megaviricetes</taxon>
        <taxon>Imitervirales</taxon>
        <taxon>Allomimiviridae</taxon>
        <taxon>Oceanusvirus</taxon>
        <taxon>Oceanusvirus kaneohense</taxon>
    </lineage>
</organism>
<dbReference type="InterPro" id="IPR029060">
    <property type="entry name" value="PIN-like_dom_sf"/>
</dbReference>
<dbReference type="PANTHER" id="PTHR42646:SF2">
    <property type="entry name" value="5'-3' EXONUCLEASE FAMILY PROTEIN"/>
    <property type="match status" value="1"/>
</dbReference>
<dbReference type="Gene3D" id="1.10.150.20">
    <property type="entry name" value="5' to 3' exonuclease, C-terminal subdomain"/>
    <property type="match status" value="1"/>
</dbReference>
<dbReference type="EMBL" id="KY322437">
    <property type="protein sequence ID" value="AUF82657.1"/>
    <property type="molecule type" value="Genomic_DNA"/>
</dbReference>
<gene>
    <name evidence="4" type="ORF">TetV_575</name>
</gene>
<keyword evidence="1" id="KW-0540">Nuclease</keyword>
<protein>
    <submittedName>
        <fullName evidence="4">5'-3' exonuclease</fullName>
    </submittedName>
</protein>
<dbReference type="SMART" id="SM00475">
    <property type="entry name" value="53EXOc"/>
    <property type="match status" value="1"/>
</dbReference>
<dbReference type="SUPFAM" id="SSF88723">
    <property type="entry name" value="PIN domain-like"/>
    <property type="match status" value="1"/>
</dbReference>
<keyword evidence="4" id="KW-0269">Exonuclease</keyword>
<dbReference type="GO" id="GO:0008409">
    <property type="term" value="F:5'-3' exonuclease activity"/>
    <property type="evidence" value="ECO:0007669"/>
    <property type="project" value="InterPro"/>
</dbReference>
<evidence type="ECO:0000259" key="3">
    <source>
        <dbReference type="SMART" id="SM00475"/>
    </source>
</evidence>
<dbReference type="SUPFAM" id="SSF47807">
    <property type="entry name" value="5' to 3' exonuclease, C-terminal subdomain"/>
    <property type="match status" value="1"/>
</dbReference>
<dbReference type="InterPro" id="IPR002421">
    <property type="entry name" value="5-3_exonuclease"/>
</dbReference>
<dbReference type="GO" id="GO:0017108">
    <property type="term" value="F:5'-flap endonuclease activity"/>
    <property type="evidence" value="ECO:0007669"/>
    <property type="project" value="InterPro"/>
</dbReference>
<dbReference type="Pfam" id="PF02739">
    <property type="entry name" value="5_3_exonuc_N"/>
    <property type="match status" value="1"/>
</dbReference>
<evidence type="ECO:0000256" key="1">
    <source>
        <dbReference type="ARBA" id="ARBA00022722"/>
    </source>
</evidence>
<dbReference type="PANTHER" id="PTHR42646">
    <property type="entry name" value="FLAP ENDONUCLEASE XNI"/>
    <property type="match status" value="1"/>
</dbReference>
<evidence type="ECO:0000313" key="4">
    <source>
        <dbReference type="EMBL" id="AUF82657.1"/>
    </source>
</evidence>
<dbReference type="Proteomes" id="UP000244773">
    <property type="component" value="Segment"/>
</dbReference>
<dbReference type="SMART" id="SM00279">
    <property type="entry name" value="HhH2"/>
    <property type="match status" value="1"/>
</dbReference>
<accession>A0A2P0VP24</accession>